<protein>
    <submittedName>
        <fullName evidence="2">Uncharacterized protein</fullName>
    </submittedName>
</protein>
<dbReference type="EMBL" id="JXLP01000009">
    <property type="protein sequence ID" value="KIL78332.1"/>
    <property type="molecule type" value="Genomic_DNA"/>
</dbReference>
<organism evidence="2 3">
    <name type="scientific">Bacillus badius</name>
    <dbReference type="NCBI Taxonomy" id="1455"/>
    <lineage>
        <taxon>Bacteria</taxon>
        <taxon>Bacillati</taxon>
        <taxon>Bacillota</taxon>
        <taxon>Bacilli</taxon>
        <taxon>Bacillales</taxon>
        <taxon>Bacillaceae</taxon>
        <taxon>Pseudobacillus</taxon>
    </lineage>
</organism>
<proteinExistence type="predicted"/>
<feature type="transmembrane region" description="Helical" evidence="1">
    <location>
        <begin position="27"/>
        <end position="43"/>
    </location>
</feature>
<reference evidence="2 3" key="1">
    <citation type="submission" date="2015-01" db="EMBL/GenBank/DDBJ databases">
        <title>Genome Assembly of Bacillus badius MTCC 1458.</title>
        <authorList>
            <person name="Verma A."/>
            <person name="Khatri I."/>
            <person name="Mual P."/>
            <person name="Subramanian S."/>
            <person name="Krishnamurthi S."/>
        </authorList>
    </citation>
    <scope>NUCLEOTIDE SEQUENCE [LARGE SCALE GENOMIC DNA]</scope>
    <source>
        <strain evidence="2 3">MTCC 1458</strain>
    </source>
</reference>
<sequence>MLLAALCIGLFLWNKQQEKPGFLQVALLLYALAVLVASLFNQWQPETIFR</sequence>
<keyword evidence="1" id="KW-0472">Membrane</keyword>
<evidence type="ECO:0000256" key="1">
    <source>
        <dbReference type="SAM" id="Phobius"/>
    </source>
</evidence>
<evidence type="ECO:0000313" key="3">
    <source>
        <dbReference type="Proteomes" id="UP000031982"/>
    </source>
</evidence>
<keyword evidence="1" id="KW-1133">Transmembrane helix</keyword>
<comment type="caution">
    <text evidence="2">The sequence shown here is derived from an EMBL/GenBank/DDBJ whole genome shotgun (WGS) entry which is preliminary data.</text>
</comment>
<keyword evidence="1" id="KW-0812">Transmembrane</keyword>
<keyword evidence="3" id="KW-1185">Reference proteome</keyword>
<name>A0ABR5AUC2_BACBA</name>
<accession>A0ABR5AUC2</accession>
<dbReference type="Proteomes" id="UP000031982">
    <property type="component" value="Unassembled WGS sequence"/>
</dbReference>
<evidence type="ECO:0000313" key="2">
    <source>
        <dbReference type="EMBL" id="KIL78332.1"/>
    </source>
</evidence>
<gene>
    <name evidence="2" type="ORF">SD77_4012</name>
</gene>